<evidence type="ECO:0000313" key="4">
    <source>
        <dbReference type="EMBL" id="MBD8036316.1"/>
    </source>
</evidence>
<dbReference type="Proteomes" id="UP000619101">
    <property type="component" value="Unassembled WGS sequence"/>
</dbReference>
<dbReference type="EMBL" id="JACSPZ010000002">
    <property type="protein sequence ID" value="MBD8036316.1"/>
    <property type="molecule type" value="Genomic_DNA"/>
</dbReference>
<evidence type="ECO:0000256" key="2">
    <source>
        <dbReference type="ARBA" id="ARBA00022803"/>
    </source>
</evidence>
<keyword evidence="5" id="KW-1185">Reference proteome</keyword>
<gene>
    <name evidence="4" type="ORF">H9635_06130</name>
</gene>
<proteinExistence type="predicted"/>
<dbReference type="Pfam" id="PF14559">
    <property type="entry name" value="TPR_19"/>
    <property type="match status" value="1"/>
</dbReference>
<organism evidence="4 5">
    <name type="scientific">Solibacillus faecavium</name>
    <dbReference type="NCBI Taxonomy" id="2762221"/>
    <lineage>
        <taxon>Bacteria</taxon>
        <taxon>Bacillati</taxon>
        <taxon>Bacillota</taxon>
        <taxon>Bacilli</taxon>
        <taxon>Bacillales</taxon>
        <taxon>Caryophanaceae</taxon>
        <taxon>Solibacillus</taxon>
    </lineage>
</organism>
<dbReference type="PANTHER" id="PTHR45586">
    <property type="entry name" value="TPR REPEAT-CONTAINING PROTEIN PA4667"/>
    <property type="match status" value="1"/>
</dbReference>
<name>A0ABR8XWJ7_9BACL</name>
<evidence type="ECO:0000256" key="1">
    <source>
        <dbReference type="ARBA" id="ARBA00022737"/>
    </source>
</evidence>
<dbReference type="PANTHER" id="PTHR45586:SF1">
    <property type="entry name" value="LIPOPOLYSACCHARIDE ASSEMBLY PROTEIN B"/>
    <property type="match status" value="1"/>
</dbReference>
<dbReference type="InterPro" id="IPR011717">
    <property type="entry name" value="TPR-4"/>
</dbReference>
<dbReference type="InterPro" id="IPR057200">
    <property type="entry name" value="DUF7878"/>
</dbReference>
<keyword evidence="2" id="KW-0802">TPR repeat</keyword>
<protein>
    <submittedName>
        <fullName evidence="4">Tetratricopeptide repeat protein</fullName>
    </submittedName>
</protein>
<sequence length="445" mass="51580">MKFLFQHEGEHLNNNQWAFDNGYIEGDVEIYVNGELYFSEKNVNIVELAIQLGKWLRLAVNGQLSDFTYDSIDCDEALLRFFVQEQGVLVHSPIRRQKLGELSEGTVKKAVLGFLIELSIALHRIGYAERLDDIIKGLVTENTRALILLEQNEYDEAFALIKNLANESPSVQSLNNLAWYILREEEDREAARQLLEQVLSLQPQSSFPYMMLGEIALHNKQYVEAKLYLQQALHFQQTAEATYNLAITYFHLGEFEQAAKTFSNCEGDSGLTQLHEVVCWIHAGQTEKAKALLDNWNEESSDYTGAIEMADVYIELGCFAEARVQFEKEWNQYYVTPYIVSRYAYTLWQLEDFKTCQKVILQAIQQKKEEIVEERQRELDEHWSAQDRDECLIECNKQLKVLEMLLLRLEQGVVPPFEYDMYPDGGCQLFGCPQHGHLEYEEMTT</sequence>
<evidence type="ECO:0000313" key="5">
    <source>
        <dbReference type="Proteomes" id="UP000619101"/>
    </source>
</evidence>
<dbReference type="Pfam" id="PF07721">
    <property type="entry name" value="TPR_4"/>
    <property type="match status" value="1"/>
</dbReference>
<dbReference type="InterPro" id="IPR051012">
    <property type="entry name" value="CellSynth/LPSAsmb/PSIAsmb"/>
</dbReference>
<evidence type="ECO:0000259" key="3">
    <source>
        <dbReference type="Pfam" id="PF25297"/>
    </source>
</evidence>
<comment type="caution">
    <text evidence="4">The sequence shown here is derived from an EMBL/GenBank/DDBJ whole genome shotgun (WGS) entry which is preliminary data.</text>
</comment>
<feature type="domain" description="DUF7878" evidence="3">
    <location>
        <begin position="4"/>
        <end position="123"/>
    </location>
</feature>
<keyword evidence="1" id="KW-0677">Repeat</keyword>
<dbReference type="RefSeq" id="WP_191699267.1">
    <property type="nucleotide sequence ID" value="NZ_JACSPZ010000002.1"/>
</dbReference>
<dbReference type="Gene3D" id="1.25.40.10">
    <property type="entry name" value="Tetratricopeptide repeat domain"/>
    <property type="match status" value="2"/>
</dbReference>
<dbReference type="InterPro" id="IPR011990">
    <property type="entry name" value="TPR-like_helical_dom_sf"/>
</dbReference>
<dbReference type="Pfam" id="PF25297">
    <property type="entry name" value="DUF7878"/>
    <property type="match status" value="1"/>
</dbReference>
<reference evidence="4 5" key="1">
    <citation type="submission" date="2020-08" db="EMBL/GenBank/DDBJ databases">
        <title>A Genomic Blueprint of the Chicken Gut Microbiome.</title>
        <authorList>
            <person name="Gilroy R."/>
            <person name="Ravi A."/>
            <person name="Getino M."/>
            <person name="Pursley I."/>
            <person name="Horton D.L."/>
            <person name="Alikhan N.-F."/>
            <person name="Baker D."/>
            <person name="Gharbi K."/>
            <person name="Hall N."/>
            <person name="Watson M."/>
            <person name="Adriaenssens E.M."/>
            <person name="Foster-Nyarko E."/>
            <person name="Jarju S."/>
            <person name="Secka A."/>
            <person name="Antonio M."/>
            <person name="Oren A."/>
            <person name="Chaudhuri R."/>
            <person name="La Ragione R.M."/>
            <person name="Hildebrand F."/>
            <person name="Pallen M.J."/>
        </authorList>
    </citation>
    <scope>NUCLEOTIDE SEQUENCE [LARGE SCALE GENOMIC DNA]</scope>
    <source>
        <strain evidence="4 5">A46</strain>
    </source>
</reference>
<dbReference type="SUPFAM" id="SSF81901">
    <property type="entry name" value="HCP-like"/>
    <property type="match status" value="1"/>
</dbReference>
<accession>A0ABR8XWJ7</accession>